<dbReference type="SUPFAM" id="SSF52799">
    <property type="entry name" value="(Phosphotyrosine protein) phosphatases II"/>
    <property type="match status" value="1"/>
</dbReference>
<proteinExistence type="predicted"/>
<reference evidence="2" key="1">
    <citation type="journal article" date="2013" name="J. Gen. Virol.">
        <title>Ultrastructural and genomic characterization of a second banchine polydnavirus confirms the existence of shared features within this ichnovirus lineage.</title>
        <authorList>
            <person name="Djoumad A."/>
            <person name="Stoltz D."/>
            <person name="Beliveau C."/>
            <person name="Boyle B."/>
            <person name="Kuhn L."/>
            <person name="Cusson M."/>
        </authorList>
    </citation>
    <scope>NUCLEOTIDE SEQUENCE</scope>
</reference>
<evidence type="ECO:0000313" key="2">
    <source>
        <dbReference type="EMBL" id="AGQ20207.1"/>
    </source>
</evidence>
<dbReference type="PROSITE" id="PS50055">
    <property type="entry name" value="TYR_PHOSPHATASE_PTP"/>
    <property type="match status" value="1"/>
</dbReference>
<evidence type="ECO:0000259" key="1">
    <source>
        <dbReference type="PROSITE" id="PS50055"/>
    </source>
</evidence>
<dbReference type="InterPro" id="IPR050348">
    <property type="entry name" value="Protein-Tyr_Phosphatase"/>
</dbReference>
<dbReference type="InterPro" id="IPR000242">
    <property type="entry name" value="PTP_cat"/>
</dbReference>
<feature type="domain" description="Tyrosine-protein phosphatase" evidence="1">
    <location>
        <begin position="21"/>
        <end position="227"/>
    </location>
</feature>
<dbReference type="InterPro" id="IPR029021">
    <property type="entry name" value="Prot-tyrosine_phosphatase-like"/>
</dbReference>
<dbReference type="PANTHER" id="PTHR19134">
    <property type="entry name" value="RECEPTOR-TYPE TYROSINE-PROTEIN PHOSPHATASE"/>
    <property type="match status" value="1"/>
</dbReference>
<name>S5DYX9_9VIRU</name>
<dbReference type="PANTHER" id="PTHR19134:SF548">
    <property type="entry name" value="TYROSINE-PROTEIN PHOSPHATASE"/>
    <property type="match status" value="1"/>
</dbReference>
<sequence length="232" mass="26887">MWYTYRPIGTSYNVHQQVLPMMKQPFIVKPIPDYGKEDEFFDELLEQRVNVIVMLGKIVSDDANEPDRLNRYWAPSMKFSKDNGKYEVTTNSILNERTYTSTFVTIRCHKSTKMCHSFKVFHYHSWNGNGVPRNVQNFNDFIGYTRFANVVVHGSSLPLRPIIVHSDGVTGRVNLHGVIEIGMDLLWFTHRGIDVRCLVDRNLDKSTSTHHIITEQFKFIQQALVSYGEILA</sequence>
<organism evidence="2">
    <name type="scientific">Apophua simplicipes ichnovirus</name>
    <dbReference type="NCBI Taxonomy" id="1329648"/>
    <lineage>
        <taxon>Viruses</taxon>
        <taxon>Viruses incertae sedis</taxon>
        <taxon>Polydnaviriformidae</taxon>
        <taxon>Ichnoviriform</taxon>
    </lineage>
</organism>
<dbReference type="Pfam" id="PF00102">
    <property type="entry name" value="Y_phosphatase"/>
    <property type="match status" value="1"/>
</dbReference>
<dbReference type="EMBL" id="KC752302">
    <property type="protein sequence ID" value="AGQ20207.1"/>
    <property type="molecule type" value="Genomic_DNA"/>
</dbReference>
<dbReference type="Gene3D" id="3.90.190.10">
    <property type="entry name" value="Protein tyrosine phosphatase superfamily"/>
    <property type="match status" value="1"/>
</dbReference>
<accession>S5DYX9</accession>
<protein>
    <submittedName>
        <fullName evidence="2">AsIV-cont00096-ORF1</fullName>
    </submittedName>
</protein>
<dbReference type="GO" id="GO:0004725">
    <property type="term" value="F:protein tyrosine phosphatase activity"/>
    <property type="evidence" value="ECO:0007669"/>
    <property type="project" value="InterPro"/>
</dbReference>